<dbReference type="GO" id="GO:0016887">
    <property type="term" value="F:ATP hydrolysis activity"/>
    <property type="evidence" value="ECO:0007669"/>
    <property type="project" value="InterPro"/>
</dbReference>
<evidence type="ECO:0000256" key="2">
    <source>
        <dbReference type="ARBA" id="ARBA00008959"/>
    </source>
</evidence>
<dbReference type="SMART" id="SM00382">
    <property type="entry name" value="AAA"/>
    <property type="match status" value="1"/>
</dbReference>
<dbReference type="GO" id="GO:0006261">
    <property type="term" value="P:DNA-templated DNA replication"/>
    <property type="evidence" value="ECO:0007669"/>
    <property type="project" value="TreeGrafter"/>
</dbReference>
<dbReference type="InterPro" id="IPR021886">
    <property type="entry name" value="MgsA_C"/>
</dbReference>
<dbReference type="Pfam" id="PF12002">
    <property type="entry name" value="MgsA_C"/>
    <property type="match status" value="1"/>
</dbReference>
<sequence length="456" mass="50551">MSEELDLFPGSKPRQRGRGRIADESSPAAPLATRMRPRSLDEFLGQQHLVGPARILREMIEHDDLQSLIFWGPPGSGKTTLARIIADRTNAAFVPFSAVTEGVPRVRQIIAEAEERLNATGRRTILFCDEIHRFNRAQQDAFLPHVEAGTVILIGATTENPSFEVNSALLSRSRVLVLEPLSAEHVRTICERALTDAERGLGAEALKVDEAALDFLAESADGDARRALSALEIAASMVGKGGRVTAELAAEALQRRFAQYDKSGEEHYNLISALHKAVRGSDPDAALYWLARMLDGGEDPLYLARRLVRMASEDIGLADPRALSVAIAARDAYHFLGSPEGELALAEAAVYLATAPKSNRIYTAFGRAWRRARETPGEPVPLHIRNAPTRLMKDLGYGADYRYDHDEPDALADQEYMPESVGRQRFYEPSGRGFEAEIAKRLEYWARKRARKKEER</sequence>
<dbReference type="FunFam" id="1.10.8.60:FF:000029">
    <property type="entry name" value="Replication-associated recombination protein A"/>
    <property type="match status" value="1"/>
</dbReference>
<dbReference type="FunFam" id="1.10.3710.10:FF:000004">
    <property type="entry name" value="Putative ATPase, AAA family"/>
    <property type="match status" value="1"/>
</dbReference>
<proteinExistence type="inferred from homology"/>
<dbReference type="Pfam" id="PF16193">
    <property type="entry name" value="AAA_assoc_2"/>
    <property type="match status" value="1"/>
</dbReference>
<keyword evidence="6" id="KW-0067">ATP-binding</keyword>
<dbReference type="InterPro" id="IPR003593">
    <property type="entry name" value="AAA+_ATPase"/>
</dbReference>
<dbReference type="GO" id="GO:0003677">
    <property type="term" value="F:DNA binding"/>
    <property type="evidence" value="ECO:0007669"/>
    <property type="project" value="InterPro"/>
</dbReference>
<dbReference type="Gene3D" id="3.40.50.300">
    <property type="entry name" value="P-loop containing nucleotide triphosphate hydrolases"/>
    <property type="match status" value="1"/>
</dbReference>
<evidence type="ECO:0000256" key="3">
    <source>
        <dbReference type="ARBA" id="ARBA00020776"/>
    </source>
</evidence>
<dbReference type="InterPro" id="IPR008921">
    <property type="entry name" value="DNA_pol3_clamp-load_cplx_C"/>
</dbReference>
<dbReference type="Proteomes" id="UP000702544">
    <property type="component" value="Unassembled WGS sequence"/>
</dbReference>
<dbReference type="Gene3D" id="1.10.3710.10">
    <property type="entry name" value="DNA polymerase III clamp loader subunits, C-terminal domain"/>
    <property type="match status" value="1"/>
</dbReference>
<evidence type="ECO:0000313" key="10">
    <source>
        <dbReference type="Proteomes" id="UP000702544"/>
    </source>
</evidence>
<dbReference type="FunFam" id="1.20.272.10:FF:000001">
    <property type="entry name" value="Putative AAA family ATPase"/>
    <property type="match status" value="1"/>
</dbReference>
<evidence type="ECO:0000256" key="1">
    <source>
        <dbReference type="ARBA" id="ARBA00002393"/>
    </source>
</evidence>
<organism evidence="9 10">
    <name type="scientific">Candidatus Kutchimonas denitrificans</name>
    <dbReference type="NCBI Taxonomy" id="3056748"/>
    <lineage>
        <taxon>Bacteria</taxon>
        <taxon>Pseudomonadati</taxon>
        <taxon>Gemmatimonadota</taxon>
        <taxon>Gemmatimonadia</taxon>
        <taxon>Candidatus Palauibacterales</taxon>
        <taxon>Candidatus Palauibacteraceae</taxon>
        <taxon>Candidatus Kutchimonas</taxon>
    </lineage>
</organism>
<keyword evidence="4" id="KW-0235">DNA replication</keyword>
<dbReference type="CDD" id="cd18139">
    <property type="entry name" value="HLD_clamp_RarA"/>
    <property type="match status" value="1"/>
</dbReference>
<dbReference type="GO" id="GO:0000731">
    <property type="term" value="P:DNA synthesis involved in DNA repair"/>
    <property type="evidence" value="ECO:0007669"/>
    <property type="project" value="TreeGrafter"/>
</dbReference>
<evidence type="ECO:0000256" key="7">
    <source>
        <dbReference type="SAM" id="MobiDB-lite"/>
    </source>
</evidence>
<evidence type="ECO:0000256" key="5">
    <source>
        <dbReference type="ARBA" id="ARBA00022741"/>
    </source>
</evidence>
<comment type="function">
    <text evidence="1">DNA-dependent ATPase that plays important roles in cellular responses to stalled DNA replication processes.</text>
</comment>
<comment type="caution">
    <text evidence="9">The sequence shown here is derived from an EMBL/GenBank/DDBJ whole genome shotgun (WGS) entry which is preliminary data.</text>
</comment>
<dbReference type="AlphaFoldDB" id="A0AAE4Z8L9"/>
<dbReference type="InterPro" id="IPR032423">
    <property type="entry name" value="AAA_assoc_2"/>
</dbReference>
<dbReference type="PANTHER" id="PTHR13779">
    <property type="entry name" value="WERNER HELICASE-INTERACTING PROTEIN 1 FAMILY MEMBER"/>
    <property type="match status" value="1"/>
</dbReference>
<protein>
    <recommendedName>
        <fullName evidence="3">Replication-associated recombination protein A</fullName>
    </recommendedName>
</protein>
<dbReference type="InterPro" id="IPR027417">
    <property type="entry name" value="P-loop_NTPase"/>
</dbReference>
<keyword evidence="5" id="KW-0547">Nucleotide-binding</keyword>
<dbReference type="GO" id="GO:0008047">
    <property type="term" value="F:enzyme activator activity"/>
    <property type="evidence" value="ECO:0007669"/>
    <property type="project" value="TreeGrafter"/>
</dbReference>
<feature type="domain" description="AAA+ ATPase" evidence="8">
    <location>
        <begin position="64"/>
        <end position="181"/>
    </location>
</feature>
<dbReference type="Pfam" id="PF00004">
    <property type="entry name" value="AAA"/>
    <property type="match status" value="1"/>
</dbReference>
<evidence type="ECO:0000259" key="8">
    <source>
        <dbReference type="SMART" id="SM00382"/>
    </source>
</evidence>
<dbReference type="FunFam" id="3.40.50.300:FF:000137">
    <property type="entry name" value="Replication-associated recombination protein A"/>
    <property type="match status" value="1"/>
</dbReference>
<name>A0AAE4Z8L9_9BACT</name>
<evidence type="ECO:0000313" key="9">
    <source>
        <dbReference type="EMBL" id="NIR75013.1"/>
    </source>
</evidence>
<accession>A0AAE4Z8L9</accession>
<dbReference type="SUPFAM" id="SSF52540">
    <property type="entry name" value="P-loop containing nucleoside triphosphate hydrolases"/>
    <property type="match status" value="1"/>
</dbReference>
<dbReference type="CDD" id="cd00009">
    <property type="entry name" value="AAA"/>
    <property type="match status" value="1"/>
</dbReference>
<dbReference type="GO" id="GO:0005524">
    <property type="term" value="F:ATP binding"/>
    <property type="evidence" value="ECO:0007669"/>
    <property type="project" value="UniProtKB-KW"/>
</dbReference>
<reference evidence="9 10" key="1">
    <citation type="submission" date="2020-01" db="EMBL/GenBank/DDBJ databases">
        <title>Genomes assembled from Gulf of Kutch pelagic sediment metagenomes.</title>
        <authorList>
            <person name="Chandrashekar M."/>
            <person name="Mahajan M.S."/>
            <person name="Dave K.J."/>
            <person name="Vatsa P."/>
            <person name="Nathani N.M."/>
        </authorList>
    </citation>
    <scope>NUCLEOTIDE SEQUENCE [LARGE SCALE GENOMIC DNA]</scope>
    <source>
        <strain evidence="9">KS3-K002</strain>
    </source>
</reference>
<dbReference type="PANTHER" id="PTHR13779:SF7">
    <property type="entry name" value="ATPASE WRNIP1"/>
    <property type="match status" value="1"/>
</dbReference>
<dbReference type="InterPro" id="IPR051314">
    <property type="entry name" value="AAA_ATPase_RarA/MGS1/WRNIP1"/>
</dbReference>
<dbReference type="SUPFAM" id="SSF48019">
    <property type="entry name" value="post-AAA+ oligomerization domain-like"/>
    <property type="match status" value="1"/>
</dbReference>
<dbReference type="GO" id="GO:0017116">
    <property type="term" value="F:single-stranded DNA helicase activity"/>
    <property type="evidence" value="ECO:0007669"/>
    <property type="project" value="TreeGrafter"/>
</dbReference>
<dbReference type="Gene3D" id="1.10.8.60">
    <property type="match status" value="1"/>
</dbReference>
<dbReference type="Gene3D" id="1.20.272.10">
    <property type="match status" value="1"/>
</dbReference>
<evidence type="ECO:0000256" key="4">
    <source>
        <dbReference type="ARBA" id="ARBA00022705"/>
    </source>
</evidence>
<evidence type="ECO:0000256" key="6">
    <source>
        <dbReference type="ARBA" id="ARBA00022840"/>
    </source>
</evidence>
<dbReference type="EMBL" id="JAACAK010000051">
    <property type="protein sequence ID" value="NIR75013.1"/>
    <property type="molecule type" value="Genomic_DNA"/>
</dbReference>
<gene>
    <name evidence="9" type="ORF">GWO12_07850</name>
</gene>
<feature type="region of interest" description="Disordered" evidence="7">
    <location>
        <begin position="1"/>
        <end position="31"/>
    </location>
</feature>
<dbReference type="InterPro" id="IPR003959">
    <property type="entry name" value="ATPase_AAA_core"/>
</dbReference>
<comment type="similarity">
    <text evidence="2">Belongs to the AAA ATPase family. RarA/MGS1/WRNIP1 subfamily.</text>
</comment>